<reference evidence="1 2" key="1">
    <citation type="submission" date="2024-04" db="EMBL/GenBank/DDBJ databases">
        <title>Tritrichomonas musculus Genome.</title>
        <authorList>
            <person name="Alves-Ferreira E."/>
            <person name="Grigg M."/>
            <person name="Lorenzi H."/>
            <person name="Galac M."/>
        </authorList>
    </citation>
    <scope>NUCLEOTIDE SEQUENCE [LARGE SCALE GENOMIC DNA]</scope>
    <source>
        <strain evidence="1 2">EAF2021</strain>
    </source>
</reference>
<gene>
    <name evidence="1" type="ORF">M9Y10_032163</name>
</gene>
<accession>A0ABR2GZ69</accession>
<comment type="caution">
    <text evidence="1">The sequence shown here is derived from an EMBL/GenBank/DDBJ whole genome shotgun (WGS) entry which is preliminary data.</text>
</comment>
<proteinExistence type="predicted"/>
<keyword evidence="2" id="KW-1185">Reference proteome</keyword>
<dbReference type="EMBL" id="JAPFFF010000052">
    <property type="protein sequence ID" value="KAK8839234.1"/>
    <property type="molecule type" value="Genomic_DNA"/>
</dbReference>
<protein>
    <recommendedName>
        <fullName evidence="3">HNH nuclease domain-containing protein</fullName>
    </recommendedName>
</protein>
<dbReference type="SUPFAM" id="SSF54060">
    <property type="entry name" value="His-Me finger endonucleases"/>
    <property type="match status" value="1"/>
</dbReference>
<dbReference type="InterPro" id="IPR044925">
    <property type="entry name" value="His-Me_finger_sf"/>
</dbReference>
<evidence type="ECO:0000313" key="1">
    <source>
        <dbReference type="EMBL" id="KAK8839234.1"/>
    </source>
</evidence>
<organism evidence="1 2">
    <name type="scientific">Tritrichomonas musculus</name>
    <dbReference type="NCBI Taxonomy" id="1915356"/>
    <lineage>
        <taxon>Eukaryota</taxon>
        <taxon>Metamonada</taxon>
        <taxon>Parabasalia</taxon>
        <taxon>Tritrichomonadida</taxon>
        <taxon>Tritrichomonadidae</taxon>
        <taxon>Tritrichomonas</taxon>
    </lineage>
</organism>
<dbReference type="Gene3D" id="3.90.75.20">
    <property type="match status" value="1"/>
</dbReference>
<sequence>MEYVPLKGFNDYEIMTSYPYDIRNKNAKCKCSMIYSKRDGILININGKVYKKQRLIASQFMNEDIMRHPVYHINGDLFDNHLYNLTIHQFEINSHHQASSAHIS</sequence>
<evidence type="ECO:0008006" key="3">
    <source>
        <dbReference type="Google" id="ProtNLM"/>
    </source>
</evidence>
<evidence type="ECO:0000313" key="2">
    <source>
        <dbReference type="Proteomes" id="UP001470230"/>
    </source>
</evidence>
<dbReference type="Proteomes" id="UP001470230">
    <property type="component" value="Unassembled WGS sequence"/>
</dbReference>
<name>A0ABR2GZ69_9EUKA</name>